<gene>
    <name evidence="1" type="ORF">K3G42_003778</name>
</gene>
<reference evidence="1" key="1">
    <citation type="submission" date="2021-08" db="EMBL/GenBank/DDBJ databases">
        <title>The first chromosome-level gecko genome reveals the dynamic sex chromosomes of Neotropical dwarf geckos (Sphaerodactylidae: Sphaerodactylus).</title>
        <authorList>
            <person name="Pinto B.J."/>
            <person name="Keating S.E."/>
            <person name="Gamble T."/>
        </authorList>
    </citation>
    <scope>NUCLEOTIDE SEQUENCE</scope>
    <source>
        <strain evidence="1">TG3544</strain>
    </source>
</reference>
<sequence>MHSLGPPCALAALFPPGLHRAGASSEALREASSSCRLQAAVWLLRGQVPPAAVSWQGPRQESRWLLLLDPLRRPQGPGHLLTEAALRATGPGMPAGVGSGSRPGSQKLSAHHA</sequence>
<evidence type="ECO:0000313" key="2">
    <source>
        <dbReference type="Proteomes" id="UP000827872"/>
    </source>
</evidence>
<accession>A0ACB8G114</accession>
<keyword evidence="2" id="KW-1185">Reference proteome</keyword>
<evidence type="ECO:0000313" key="1">
    <source>
        <dbReference type="EMBL" id="KAH8012837.1"/>
    </source>
</evidence>
<protein>
    <submittedName>
        <fullName evidence="1">Uncharacterized protein</fullName>
    </submittedName>
</protein>
<comment type="caution">
    <text evidence="1">The sequence shown here is derived from an EMBL/GenBank/DDBJ whole genome shotgun (WGS) entry which is preliminary data.</text>
</comment>
<dbReference type="EMBL" id="CM037615">
    <property type="protein sequence ID" value="KAH8012837.1"/>
    <property type="molecule type" value="Genomic_DNA"/>
</dbReference>
<dbReference type="Proteomes" id="UP000827872">
    <property type="component" value="Linkage Group LG02"/>
</dbReference>
<proteinExistence type="predicted"/>
<name>A0ACB8G114_9SAUR</name>
<organism evidence="1 2">
    <name type="scientific">Sphaerodactylus townsendi</name>
    <dbReference type="NCBI Taxonomy" id="933632"/>
    <lineage>
        <taxon>Eukaryota</taxon>
        <taxon>Metazoa</taxon>
        <taxon>Chordata</taxon>
        <taxon>Craniata</taxon>
        <taxon>Vertebrata</taxon>
        <taxon>Euteleostomi</taxon>
        <taxon>Lepidosauria</taxon>
        <taxon>Squamata</taxon>
        <taxon>Bifurcata</taxon>
        <taxon>Gekkota</taxon>
        <taxon>Sphaerodactylidae</taxon>
        <taxon>Sphaerodactylus</taxon>
    </lineage>
</organism>